<proteinExistence type="predicted"/>
<dbReference type="Proteomes" id="UP001333818">
    <property type="component" value="Unassembled WGS sequence"/>
</dbReference>
<gene>
    <name evidence="1" type="ORF">V2H45_17700</name>
</gene>
<sequence>MLLSAIVDSSYQPKNTELTKKLKNKSVHSGIKLLKRYPRKGIEVLVDLIMYELINKQRYTQDDLLQFYSEIFSCFFDRSLVEINE</sequence>
<dbReference type="EMBL" id="JAZBJZ010000083">
    <property type="protein sequence ID" value="MEE3718578.1"/>
    <property type="molecule type" value="Genomic_DNA"/>
</dbReference>
<dbReference type="AlphaFoldDB" id="A0AAW9Q1W0"/>
<reference evidence="1" key="1">
    <citation type="submission" date="2024-01" db="EMBL/GenBank/DDBJ databases">
        <title>Bank of Algae and Cyanobacteria of the Azores (BACA) strain genomes.</title>
        <authorList>
            <person name="Luz R."/>
            <person name="Cordeiro R."/>
            <person name="Fonseca A."/>
            <person name="Goncalves V."/>
        </authorList>
    </citation>
    <scope>NUCLEOTIDE SEQUENCE</scope>
    <source>
        <strain evidence="1">BACA0141</strain>
    </source>
</reference>
<organism evidence="1 2">
    <name type="scientific">Tumidithrix elongata BACA0141</name>
    <dbReference type="NCBI Taxonomy" id="2716417"/>
    <lineage>
        <taxon>Bacteria</taxon>
        <taxon>Bacillati</taxon>
        <taxon>Cyanobacteriota</taxon>
        <taxon>Cyanophyceae</taxon>
        <taxon>Pseudanabaenales</taxon>
        <taxon>Pseudanabaenaceae</taxon>
        <taxon>Tumidithrix</taxon>
        <taxon>Tumidithrix elongata</taxon>
    </lineage>
</organism>
<accession>A0AAW9Q1W0</accession>
<comment type="caution">
    <text evidence="1">The sequence shown here is derived from an EMBL/GenBank/DDBJ whole genome shotgun (WGS) entry which is preliminary data.</text>
</comment>
<protein>
    <submittedName>
        <fullName evidence="1">Uncharacterized protein</fullName>
    </submittedName>
</protein>
<keyword evidence="2" id="KW-1185">Reference proteome</keyword>
<evidence type="ECO:0000313" key="1">
    <source>
        <dbReference type="EMBL" id="MEE3718578.1"/>
    </source>
</evidence>
<name>A0AAW9Q1W0_9CYAN</name>
<evidence type="ECO:0000313" key="2">
    <source>
        <dbReference type="Proteomes" id="UP001333818"/>
    </source>
</evidence>